<evidence type="ECO:0000313" key="2">
    <source>
        <dbReference type="EMBL" id="GAF69588.1"/>
    </source>
</evidence>
<accession>X0RLB5</accession>
<dbReference type="AlphaFoldDB" id="X0RLB5"/>
<organism evidence="2">
    <name type="scientific">marine sediment metagenome</name>
    <dbReference type="NCBI Taxonomy" id="412755"/>
    <lineage>
        <taxon>unclassified sequences</taxon>
        <taxon>metagenomes</taxon>
        <taxon>ecological metagenomes</taxon>
    </lineage>
</organism>
<dbReference type="InterPro" id="IPR043504">
    <property type="entry name" value="Peptidase_S1_PA_chymotrypsin"/>
</dbReference>
<comment type="caution">
    <text evidence="2">The sequence shown here is derived from an EMBL/GenBank/DDBJ whole genome shotgun (WGS) entry which is preliminary data.</text>
</comment>
<dbReference type="GO" id="GO:0004252">
    <property type="term" value="F:serine-type endopeptidase activity"/>
    <property type="evidence" value="ECO:0007669"/>
    <property type="project" value="InterPro"/>
</dbReference>
<proteinExistence type="predicted"/>
<dbReference type="Pfam" id="PF00089">
    <property type="entry name" value="Trypsin"/>
    <property type="match status" value="1"/>
</dbReference>
<dbReference type="EMBL" id="BARS01006510">
    <property type="protein sequence ID" value="GAF69588.1"/>
    <property type="molecule type" value="Genomic_DNA"/>
</dbReference>
<dbReference type="GO" id="GO:0006508">
    <property type="term" value="P:proteolysis"/>
    <property type="evidence" value="ECO:0007669"/>
    <property type="project" value="InterPro"/>
</dbReference>
<name>X0RLB5_9ZZZZ</name>
<dbReference type="InterPro" id="IPR009003">
    <property type="entry name" value="Peptidase_S1_PA"/>
</dbReference>
<gene>
    <name evidence="2" type="ORF">S01H1_12660</name>
</gene>
<dbReference type="InterPro" id="IPR001254">
    <property type="entry name" value="Trypsin_dom"/>
</dbReference>
<protein>
    <recommendedName>
        <fullName evidence="1">Peptidase S1 domain-containing protein</fullName>
    </recommendedName>
</protein>
<evidence type="ECO:0000259" key="1">
    <source>
        <dbReference type="Pfam" id="PF00089"/>
    </source>
</evidence>
<sequence>METIQDKHNDMIYPVCRVRTEKAGGSGTVIYSKPDPDKPGAYLSFVLTNAHVIEDGISQKKDWDSVLKQDIKKEFLTKVEVELFDYIDTSTVNSSNTYKADIVCYDKQHDLAILKLDSPKQVEHVAKIISKE</sequence>
<dbReference type="Gene3D" id="2.40.10.10">
    <property type="entry name" value="Trypsin-like serine proteases"/>
    <property type="match status" value="1"/>
</dbReference>
<reference evidence="2" key="1">
    <citation type="journal article" date="2014" name="Front. Microbiol.">
        <title>High frequency of phylogenetically diverse reductive dehalogenase-homologous genes in deep subseafloor sedimentary metagenomes.</title>
        <authorList>
            <person name="Kawai M."/>
            <person name="Futagami T."/>
            <person name="Toyoda A."/>
            <person name="Takaki Y."/>
            <person name="Nishi S."/>
            <person name="Hori S."/>
            <person name="Arai W."/>
            <person name="Tsubouchi T."/>
            <person name="Morono Y."/>
            <person name="Uchiyama I."/>
            <person name="Ito T."/>
            <person name="Fujiyama A."/>
            <person name="Inagaki F."/>
            <person name="Takami H."/>
        </authorList>
    </citation>
    <scope>NUCLEOTIDE SEQUENCE</scope>
    <source>
        <strain evidence="2">Expedition CK06-06</strain>
    </source>
</reference>
<feature type="domain" description="Peptidase S1" evidence="1">
    <location>
        <begin position="45"/>
        <end position="127"/>
    </location>
</feature>
<dbReference type="SUPFAM" id="SSF50494">
    <property type="entry name" value="Trypsin-like serine proteases"/>
    <property type="match status" value="1"/>
</dbReference>
<feature type="non-terminal residue" evidence="2">
    <location>
        <position position="132"/>
    </location>
</feature>